<gene>
    <name evidence="1" type="ORF">QJ048_23355</name>
</gene>
<keyword evidence="2" id="KW-1185">Reference proteome</keyword>
<evidence type="ECO:0000313" key="2">
    <source>
        <dbReference type="Proteomes" id="UP001226434"/>
    </source>
</evidence>
<organism evidence="1 2">
    <name type="scientific">Pinibacter soli</name>
    <dbReference type="NCBI Taxonomy" id="3044211"/>
    <lineage>
        <taxon>Bacteria</taxon>
        <taxon>Pseudomonadati</taxon>
        <taxon>Bacteroidota</taxon>
        <taxon>Chitinophagia</taxon>
        <taxon>Chitinophagales</taxon>
        <taxon>Chitinophagaceae</taxon>
        <taxon>Pinibacter</taxon>
    </lineage>
</organism>
<dbReference type="Proteomes" id="UP001226434">
    <property type="component" value="Unassembled WGS sequence"/>
</dbReference>
<sequence>MCTYRVSLSGAAILKDVYIYGSSRLGTISRNLSYSSLAIPSSTVAGMGKVYNKTLVRPKGSMNSPII</sequence>
<protein>
    <submittedName>
        <fullName evidence="1">Uncharacterized protein</fullName>
    </submittedName>
</protein>
<comment type="caution">
    <text evidence="1">The sequence shown here is derived from an EMBL/GenBank/DDBJ whole genome shotgun (WGS) entry which is preliminary data.</text>
</comment>
<reference evidence="1 2" key="1">
    <citation type="submission" date="2023-05" db="EMBL/GenBank/DDBJ databases">
        <title>Genome sequence of Pinibacter sp. MAH-24.</title>
        <authorList>
            <person name="Huq M.A."/>
        </authorList>
    </citation>
    <scope>NUCLEOTIDE SEQUENCE [LARGE SCALE GENOMIC DNA]</scope>
    <source>
        <strain evidence="1 2">MAH-24</strain>
    </source>
</reference>
<dbReference type="RefSeq" id="WP_282336892.1">
    <property type="nucleotide sequence ID" value="NZ_JASBRG010000012.1"/>
</dbReference>
<name>A0ABT6RJV3_9BACT</name>
<dbReference type="EMBL" id="JASBRG010000012">
    <property type="protein sequence ID" value="MDI3322741.1"/>
    <property type="molecule type" value="Genomic_DNA"/>
</dbReference>
<accession>A0ABT6RJV3</accession>
<evidence type="ECO:0000313" key="1">
    <source>
        <dbReference type="EMBL" id="MDI3322741.1"/>
    </source>
</evidence>
<proteinExistence type="predicted"/>